<accession>A0A510XUJ5</accession>
<protein>
    <recommendedName>
        <fullName evidence="3">N4-gp56 family major capsid protein</fullName>
    </recommendedName>
</protein>
<dbReference type="RefSeq" id="WP_089347527.1">
    <property type="nucleotide sequence ID" value="NZ_BJUM01000008.1"/>
</dbReference>
<dbReference type="Pfam" id="PF13252">
    <property type="entry name" value="Phage_capsid_3"/>
    <property type="match status" value="1"/>
</dbReference>
<dbReference type="NCBIfam" id="TIGR04387">
    <property type="entry name" value="capsid_maj_N4"/>
    <property type="match status" value="1"/>
</dbReference>
<dbReference type="InterPro" id="IPR025267">
    <property type="entry name" value="ORF017-like"/>
</dbReference>
<dbReference type="EMBL" id="BJUM01000008">
    <property type="protein sequence ID" value="GEK54237.1"/>
    <property type="molecule type" value="Genomic_DNA"/>
</dbReference>
<gene>
    <name evidence="1" type="ORF">PES01_10820</name>
</gene>
<dbReference type="OrthoDB" id="6191550at2"/>
<comment type="caution">
    <text evidence="1">The sequence shown here is derived from an EMBL/GenBank/DDBJ whole genome shotgun (WGS) entry which is preliminary data.</text>
</comment>
<evidence type="ECO:0000313" key="1">
    <source>
        <dbReference type="EMBL" id="GEK54237.1"/>
    </source>
</evidence>
<evidence type="ECO:0000313" key="2">
    <source>
        <dbReference type="Proteomes" id="UP000321419"/>
    </source>
</evidence>
<reference evidence="1 2" key="1">
    <citation type="submission" date="2019-07" db="EMBL/GenBank/DDBJ databases">
        <title>Whole genome shotgun sequence of Pseudoalteromonas espejiana NBRC 102222.</title>
        <authorList>
            <person name="Hosoyama A."/>
            <person name="Uohara A."/>
            <person name="Ohji S."/>
            <person name="Ichikawa N."/>
        </authorList>
    </citation>
    <scope>NUCLEOTIDE SEQUENCE [LARGE SCALE GENOMIC DNA]</scope>
    <source>
        <strain evidence="1 2">NBRC 102222</strain>
    </source>
</reference>
<dbReference type="Proteomes" id="UP000321419">
    <property type="component" value="Unassembled WGS sequence"/>
</dbReference>
<sequence length="379" mass="41800">MAKTNFSALDDDAKKVWSRDTWHQAREKMFVSKFMGSGQNAMIQRITELTKSERGTEAIVTLVPDMHGDGIVGDNELTGNEATLTAHQDKVEVDQLRNAVKNTGKLNDQKTVVNFREQARDQLAYWLSDRMDQMTFLQLAGLDFAQTNDGRVRPGQGANDDNLSDLAFNTAGGLAPTSERHLMCLKGGQVVDADTTAITADDKLGYDHIVRLQAIAKTRYIRGIRGNGGSEVYHLFLHPMALATLKLDPDFKENARHAGVRGDSNTLFAGGESYIVDGLHIHEFRHVPTTLGADSGSKWGADGSVDGCMGLLCGAQALGFIDLDTASWDERDHFDYGNNYGIAYGKIFGMKKMQFKDAKKSLDRNVKQDYGVLRIDFAI</sequence>
<proteinExistence type="predicted"/>
<organism evidence="1 2">
    <name type="scientific">Pseudoalteromonas espejiana</name>
    <dbReference type="NCBI Taxonomy" id="28107"/>
    <lineage>
        <taxon>Bacteria</taxon>
        <taxon>Pseudomonadati</taxon>
        <taxon>Pseudomonadota</taxon>
        <taxon>Gammaproteobacteria</taxon>
        <taxon>Alteromonadales</taxon>
        <taxon>Pseudoalteromonadaceae</taxon>
        <taxon>Pseudoalteromonas</taxon>
    </lineage>
</organism>
<dbReference type="AlphaFoldDB" id="A0A510XUJ5"/>
<name>A0A510XUJ5_9GAMM</name>
<evidence type="ECO:0008006" key="3">
    <source>
        <dbReference type="Google" id="ProtNLM"/>
    </source>
</evidence>
<keyword evidence="2" id="KW-1185">Reference proteome</keyword>